<dbReference type="SMART" id="SM00900">
    <property type="entry name" value="FMN_bind"/>
    <property type="match status" value="1"/>
</dbReference>
<name>A0ABW5D7R1_9BACT</name>
<feature type="domain" description="FMN-binding" evidence="1">
    <location>
        <begin position="85"/>
        <end position="165"/>
    </location>
</feature>
<comment type="caution">
    <text evidence="2">The sequence shown here is derived from an EMBL/GenBank/DDBJ whole genome shotgun (WGS) entry which is preliminary data.</text>
</comment>
<keyword evidence="3" id="KW-1185">Reference proteome</keyword>
<evidence type="ECO:0000259" key="1">
    <source>
        <dbReference type="SMART" id="SM00900"/>
    </source>
</evidence>
<evidence type="ECO:0000313" key="2">
    <source>
        <dbReference type="EMBL" id="MFD2256428.1"/>
    </source>
</evidence>
<reference evidence="3" key="1">
    <citation type="journal article" date="2019" name="Int. J. Syst. Evol. Microbiol.">
        <title>The Global Catalogue of Microorganisms (GCM) 10K type strain sequencing project: providing services to taxonomists for standard genome sequencing and annotation.</title>
        <authorList>
            <consortium name="The Broad Institute Genomics Platform"/>
            <consortium name="The Broad Institute Genome Sequencing Center for Infectious Disease"/>
            <person name="Wu L."/>
            <person name="Ma J."/>
        </authorList>
    </citation>
    <scope>NUCLEOTIDE SEQUENCE [LARGE SCALE GENOMIC DNA]</scope>
    <source>
        <strain evidence="3">CGMCC 4.7106</strain>
    </source>
</reference>
<dbReference type="Proteomes" id="UP001597375">
    <property type="component" value="Unassembled WGS sequence"/>
</dbReference>
<evidence type="ECO:0000313" key="3">
    <source>
        <dbReference type="Proteomes" id="UP001597375"/>
    </source>
</evidence>
<sequence>MSRIPLLFIFLLTALAAKGEERVYKAPSEFIRSAFGGSIPRTSSLTLSKEAKDRAKAILQHEYAGSRVRYWANGDRSVWILEEIGKTLPITTGFVVSRGKITSVEILIYRESHGWEVSKPFFTRQFQGATLENGDALSKSVTNIAGATLSVRAVTKLSRLAIYFDSLIK</sequence>
<protein>
    <submittedName>
        <fullName evidence="2">FMN-binding protein</fullName>
    </submittedName>
</protein>
<proteinExistence type="predicted"/>
<gene>
    <name evidence="2" type="ORF">ACFSSA_07065</name>
</gene>
<organism evidence="2 3">
    <name type="scientific">Luteolibacter algae</name>
    <dbReference type="NCBI Taxonomy" id="454151"/>
    <lineage>
        <taxon>Bacteria</taxon>
        <taxon>Pseudomonadati</taxon>
        <taxon>Verrucomicrobiota</taxon>
        <taxon>Verrucomicrobiia</taxon>
        <taxon>Verrucomicrobiales</taxon>
        <taxon>Verrucomicrobiaceae</taxon>
        <taxon>Luteolibacter</taxon>
    </lineage>
</organism>
<dbReference type="EMBL" id="JBHUIT010000008">
    <property type="protein sequence ID" value="MFD2256428.1"/>
    <property type="molecule type" value="Genomic_DNA"/>
</dbReference>
<dbReference type="RefSeq" id="WP_386819646.1">
    <property type="nucleotide sequence ID" value="NZ_JBHUIT010000008.1"/>
</dbReference>
<dbReference type="Pfam" id="PF04205">
    <property type="entry name" value="FMN_bind"/>
    <property type="match status" value="1"/>
</dbReference>
<dbReference type="InterPro" id="IPR007329">
    <property type="entry name" value="FMN-bd"/>
</dbReference>
<accession>A0ABW5D7R1</accession>